<dbReference type="PANTHER" id="PTHR43370:SF1">
    <property type="entry name" value="GUANOSINE ABC TRANSPORTER PERMEASE PROTEIN NUPQ"/>
    <property type="match status" value="1"/>
</dbReference>
<proteinExistence type="predicted"/>
<evidence type="ECO:0000313" key="8">
    <source>
        <dbReference type="Proteomes" id="UP000823633"/>
    </source>
</evidence>
<feature type="transmembrane region" description="Helical" evidence="6">
    <location>
        <begin position="39"/>
        <end position="59"/>
    </location>
</feature>
<dbReference type="Proteomes" id="UP000823633">
    <property type="component" value="Unassembled WGS sequence"/>
</dbReference>
<reference evidence="7" key="2">
    <citation type="journal article" date="2021" name="PeerJ">
        <title>Extensive microbial diversity within the chicken gut microbiome revealed by metagenomics and culture.</title>
        <authorList>
            <person name="Gilroy R."/>
            <person name="Ravi A."/>
            <person name="Getino M."/>
            <person name="Pursley I."/>
            <person name="Horton D.L."/>
            <person name="Alikhan N.F."/>
            <person name="Baker D."/>
            <person name="Gharbi K."/>
            <person name="Hall N."/>
            <person name="Watson M."/>
            <person name="Adriaenssens E.M."/>
            <person name="Foster-Nyarko E."/>
            <person name="Jarju S."/>
            <person name="Secka A."/>
            <person name="Antonio M."/>
            <person name="Oren A."/>
            <person name="Chaudhuri R.R."/>
            <person name="La Ragione R."/>
            <person name="Hildebrand F."/>
            <person name="Pallen M.J."/>
        </authorList>
    </citation>
    <scope>NUCLEOTIDE SEQUENCE</scope>
    <source>
        <strain evidence="7">11167</strain>
    </source>
</reference>
<evidence type="ECO:0000256" key="2">
    <source>
        <dbReference type="ARBA" id="ARBA00022475"/>
    </source>
</evidence>
<sequence length="316" mass="33210">MEFLNVVYSIVPAAIAYTMPLLMGALGGLYSERSGVTNLCIEGLMLTGCFASATTIYLLQSAGVGFNLAIVIGIVVAMLAGGLLSILHAVAAINLKSNQVISGTAINMLATALTLFLAQTITGSGNVTILRGIIRSDVPLLSKIPLIGPLFFSRTYWTTWLCLAIWLVSFFLLYRTSFGLRLRACGEHPSAVASAGVDVHKMRYIGVILSGLLSGLGGACILVTYAGEYNSTSGINGLGFLAIAAMIFGQWKPLGILASTFFFGLCMTIANMGRVIPLFQSIPTGYLGLFPYVATLVALVASSRKSAAPLASGEPF</sequence>
<feature type="transmembrane region" description="Helical" evidence="6">
    <location>
        <begin position="6"/>
        <end position="27"/>
    </location>
</feature>
<gene>
    <name evidence="7" type="ORF">IAC42_00665</name>
</gene>
<name>A0A9D9HAE5_9SPIR</name>
<evidence type="ECO:0000256" key="3">
    <source>
        <dbReference type="ARBA" id="ARBA00022692"/>
    </source>
</evidence>
<organism evidence="7 8">
    <name type="scientific">Candidatus Aphodenecus pullistercoris</name>
    <dbReference type="NCBI Taxonomy" id="2840669"/>
    <lineage>
        <taxon>Bacteria</taxon>
        <taxon>Pseudomonadati</taxon>
        <taxon>Spirochaetota</taxon>
        <taxon>Spirochaetia</taxon>
        <taxon>Spirochaetales</taxon>
        <taxon>Candidatus Aphodenecus</taxon>
    </lineage>
</organism>
<feature type="transmembrane region" description="Helical" evidence="6">
    <location>
        <begin position="282"/>
        <end position="301"/>
    </location>
</feature>
<dbReference type="Pfam" id="PF02653">
    <property type="entry name" value="BPD_transp_2"/>
    <property type="match status" value="1"/>
</dbReference>
<keyword evidence="4 6" id="KW-1133">Transmembrane helix</keyword>
<dbReference type="InterPro" id="IPR001851">
    <property type="entry name" value="ABC_transp_permease"/>
</dbReference>
<feature type="transmembrane region" description="Helical" evidence="6">
    <location>
        <begin position="105"/>
        <end position="134"/>
    </location>
</feature>
<comment type="caution">
    <text evidence="7">The sequence shown here is derived from an EMBL/GenBank/DDBJ whole genome shotgun (WGS) entry which is preliminary data.</text>
</comment>
<dbReference type="AlphaFoldDB" id="A0A9D9HAE5"/>
<feature type="transmembrane region" description="Helical" evidence="6">
    <location>
        <begin position="204"/>
        <end position="226"/>
    </location>
</feature>
<dbReference type="GO" id="GO:0005886">
    <property type="term" value="C:plasma membrane"/>
    <property type="evidence" value="ECO:0007669"/>
    <property type="project" value="UniProtKB-SubCell"/>
</dbReference>
<accession>A0A9D9HAE5</accession>
<dbReference type="CDD" id="cd06580">
    <property type="entry name" value="TM_PBP1_transp_TpRbsC_like"/>
    <property type="match status" value="1"/>
</dbReference>
<feature type="transmembrane region" description="Helical" evidence="6">
    <location>
        <begin position="65"/>
        <end position="93"/>
    </location>
</feature>
<reference evidence="7" key="1">
    <citation type="submission" date="2020-10" db="EMBL/GenBank/DDBJ databases">
        <authorList>
            <person name="Gilroy R."/>
        </authorList>
    </citation>
    <scope>NUCLEOTIDE SEQUENCE</scope>
    <source>
        <strain evidence="7">11167</strain>
    </source>
</reference>
<keyword evidence="3 6" id="KW-0812">Transmembrane</keyword>
<keyword evidence="5 6" id="KW-0472">Membrane</keyword>
<dbReference type="EMBL" id="JADIMU010000005">
    <property type="protein sequence ID" value="MBO8442262.1"/>
    <property type="molecule type" value="Genomic_DNA"/>
</dbReference>
<protein>
    <submittedName>
        <fullName evidence="7">ABC transporter permease</fullName>
    </submittedName>
</protein>
<evidence type="ECO:0000256" key="5">
    <source>
        <dbReference type="ARBA" id="ARBA00023136"/>
    </source>
</evidence>
<dbReference type="PANTHER" id="PTHR43370">
    <property type="entry name" value="SUGAR ABC TRANSPORTER INTEGRAL MEMBRANE PROTEIN-RELATED"/>
    <property type="match status" value="1"/>
</dbReference>
<evidence type="ECO:0000313" key="7">
    <source>
        <dbReference type="EMBL" id="MBO8442262.1"/>
    </source>
</evidence>
<dbReference type="GO" id="GO:0022857">
    <property type="term" value="F:transmembrane transporter activity"/>
    <property type="evidence" value="ECO:0007669"/>
    <property type="project" value="InterPro"/>
</dbReference>
<evidence type="ECO:0000256" key="4">
    <source>
        <dbReference type="ARBA" id="ARBA00022989"/>
    </source>
</evidence>
<feature type="transmembrane region" description="Helical" evidence="6">
    <location>
        <begin position="154"/>
        <end position="174"/>
    </location>
</feature>
<keyword evidence="2" id="KW-1003">Cell membrane</keyword>
<comment type="subcellular location">
    <subcellularLocation>
        <location evidence="1">Cell membrane</location>
        <topology evidence="1">Multi-pass membrane protein</topology>
    </subcellularLocation>
</comment>
<evidence type="ECO:0000256" key="1">
    <source>
        <dbReference type="ARBA" id="ARBA00004651"/>
    </source>
</evidence>
<evidence type="ECO:0000256" key="6">
    <source>
        <dbReference type="SAM" id="Phobius"/>
    </source>
</evidence>